<reference evidence="3" key="1">
    <citation type="journal article" date="2005" name="Nature">
        <title>The map-based sequence of the rice genome.</title>
        <authorList>
            <consortium name="International rice genome sequencing project (IRGSP)"/>
            <person name="Matsumoto T."/>
            <person name="Wu J."/>
            <person name="Kanamori H."/>
            <person name="Katayose Y."/>
            <person name="Fujisawa M."/>
            <person name="Namiki N."/>
            <person name="Mizuno H."/>
            <person name="Yamamoto K."/>
            <person name="Antonio B.A."/>
            <person name="Baba T."/>
            <person name="Sakata K."/>
            <person name="Nagamura Y."/>
            <person name="Aoki H."/>
            <person name="Arikawa K."/>
            <person name="Arita K."/>
            <person name="Bito T."/>
            <person name="Chiden Y."/>
            <person name="Fujitsuka N."/>
            <person name="Fukunaka R."/>
            <person name="Hamada M."/>
            <person name="Harada C."/>
            <person name="Hayashi A."/>
            <person name="Hijishita S."/>
            <person name="Honda M."/>
            <person name="Hosokawa S."/>
            <person name="Ichikawa Y."/>
            <person name="Idonuma A."/>
            <person name="Iijima M."/>
            <person name="Ikeda M."/>
            <person name="Ikeno M."/>
            <person name="Ito K."/>
            <person name="Ito S."/>
            <person name="Ito T."/>
            <person name="Ito Y."/>
            <person name="Ito Y."/>
            <person name="Iwabuchi A."/>
            <person name="Kamiya K."/>
            <person name="Karasawa W."/>
            <person name="Kurita K."/>
            <person name="Katagiri S."/>
            <person name="Kikuta A."/>
            <person name="Kobayashi H."/>
            <person name="Kobayashi N."/>
            <person name="Machita K."/>
            <person name="Maehara T."/>
            <person name="Masukawa M."/>
            <person name="Mizubayashi T."/>
            <person name="Mukai Y."/>
            <person name="Nagasaki H."/>
            <person name="Nagata Y."/>
            <person name="Naito S."/>
            <person name="Nakashima M."/>
            <person name="Nakama Y."/>
            <person name="Nakamichi Y."/>
            <person name="Nakamura M."/>
            <person name="Meguro A."/>
            <person name="Negishi M."/>
            <person name="Ohta I."/>
            <person name="Ohta T."/>
            <person name="Okamoto M."/>
            <person name="Ono N."/>
            <person name="Saji S."/>
            <person name="Sakaguchi M."/>
            <person name="Sakai K."/>
            <person name="Shibata M."/>
            <person name="Shimokawa T."/>
            <person name="Song J."/>
            <person name="Takazaki Y."/>
            <person name="Terasawa K."/>
            <person name="Tsugane M."/>
            <person name="Tsuji K."/>
            <person name="Ueda S."/>
            <person name="Waki K."/>
            <person name="Yamagata H."/>
            <person name="Yamamoto M."/>
            <person name="Yamamoto S."/>
            <person name="Yamane H."/>
            <person name="Yoshiki S."/>
            <person name="Yoshihara R."/>
            <person name="Yukawa K."/>
            <person name="Zhong H."/>
            <person name="Yano M."/>
            <person name="Yuan Q."/>
            <person name="Ouyang S."/>
            <person name="Liu J."/>
            <person name="Jones K.M."/>
            <person name="Gansberger K."/>
            <person name="Moffat K."/>
            <person name="Hill J."/>
            <person name="Bera J."/>
            <person name="Fadrosh D."/>
            <person name="Jin S."/>
            <person name="Johri S."/>
            <person name="Kim M."/>
            <person name="Overton L."/>
            <person name="Reardon M."/>
            <person name="Tsitrin T."/>
            <person name="Vuong H."/>
            <person name="Weaver B."/>
            <person name="Ciecko A."/>
            <person name="Tallon L."/>
            <person name="Jackson J."/>
            <person name="Pai G."/>
            <person name="Aken S.V."/>
            <person name="Utterback T."/>
            <person name="Reidmuller S."/>
            <person name="Feldblyum T."/>
            <person name="Hsiao J."/>
            <person name="Zismann V."/>
            <person name="Iobst S."/>
            <person name="de Vazeille A.R."/>
            <person name="Buell C.R."/>
            <person name="Ying K."/>
            <person name="Li Y."/>
            <person name="Lu T."/>
            <person name="Huang Y."/>
            <person name="Zhao Q."/>
            <person name="Feng Q."/>
            <person name="Zhang L."/>
            <person name="Zhu J."/>
            <person name="Weng Q."/>
            <person name="Mu J."/>
            <person name="Lu Y."/>
            <person name="Fan D."/>
            <person name="Liu Y."/>
            <person name="Guan J."/>
            <person name="Zhang Y."/>
            <person name="Yu S."/>
            <person name="Liu X."/>
            <person name="Zhang Y."/>
            <person name="Hong G."/>
            <person name="Han B."/>
            <person name="Choisne N."/>
            <person name="Demange N."/>
            <person name="Orjeda G."/>
            <person name="Samain S."/>
            <person name="Cattolico L."/>
            <person name="Pelletier E."/>
            <person name="Couloux A."/>
            <person name="Segurens B."/>
            <person name="Wincker P."/>
            <person name="D'Hont A."/>
            <person name="Scarpelli C."/>
            <person name="Weissenbach J."/>
            <person name="Salanoubat M."/>
            <person name="Quetier F."/>
            <person name="Yu Y."/>
            <person name="Kim H.R."/>
            <person name="Rambo T."/>
            <person name="Currie J."/>
            <person name="Collura K."/>
            <person name="Luo M."/>
            <person name="Yang T."/>
            <person name="Ammiraju J.S.S."/>
            <person name="Engler F."/>
            <person name="Soderlund C."/>
            <person name="Wing R.A."/>
            <person name="Palmer L.E."/>
            <person name="de la Bastide M."/>
            <person name="Spiegel L."/>
            <person name="Nascimento L."/>
            <person name="Zutavern T."/>
            <person name="O'Shaughnessy A."/>
            <person name="Dike S."/>
            <person name="Dedhia N."/>
            <person name="Preston R."/>
            <person name="Balija V."/>
            <person name="McCombie W.R."/>
            <person name="Chow T."/>
            <person name="Chen H."/>
            <person name="Chung M."/>
            <person name="Chen C."/>
            <person name="Shaw J."/>
            <person name="Wu H."/>
            <person name="Hsiao K."/>
            <person name="Chao Y."/>
            <person name="Chu M."/>
            <person name="Cheng C."/>
            <person name="Hour A."/>
            <person name="Lee P."/>
            <person name="Lin S."/>
            <person name="Lin Y."/>
            <person name="Liou J."/>
            <person name="Liu S."/>
            <person name="Hsing Y."/>
            <person name="Raghuvanshi S."/>
            <person name="Mohanty A."/>
            <person name="Bharti A.K."/>
            <person name="Gaur A."/>
            <person name="Gupta V."/>
            <person name="Kumar D."/>
            <person name="Ravi V."/>
            <person name="Vij S."/>
            <person name="Kapur A."/>
            <person name="Khurana P."/>
            <person name="Khurana P."/>
            <person name="Khurana J.P."/>
            <person name="Tyagi A.K."/>
            <person name="Gaikwad K."/>
            <person name="Singh A."/>
            <person name="Dalal V."/>
            <person name="Srivastava S."/>
            <person name="Dixit A."/>
            <person name="Pal A.K."/>
            <person name="Ghazi I.A."/>
            <person name="Yadav M."/>
            <person name="Pandit A."/>
            <person name="Bhargava A."/>
            <person name="Sureshbabu K."/>
            <person name="Batra K."/>
            <person name="Sharma T.R."/>
            <person name="Mohapatra T."/>
            <person name="Singh N.K."/>
            <person name="Messing J."/>
            <person name="Nelson A.B."/>
            <person name="Fuks G."/>
            <person name="Kavchok S."/>
            <person name="Keizer G."/>
            <person name="Linton E."/>
            <person name="Llaca V."/>
            <person name="Song R."/>
            <person name="Tanyolac B."/>
            <person name="Young S."/>
            <person name="Ho-Il K."/>
            <person name="Hahn J.H."/>
            <person name="Sangsakoo G."/>
            <person name="Vanavichit A."/>
            <person name="de Mattos Luiz.A.T."/>
            <person name="Zimmer P.D."/>
            <person name="Malone G."/>
            <person name="Dellagostin O."/>
            <person name="de Oliveira A.C."/>
            <person name="Bevan M."/>
            <person name="Bancroft I."/>
            <person name="Minx P."/>
            <person name="Cordum H."/>
            <person name="Wilson R."/>
            <person name="Cheng Z."/>
            <person name="Jin W."/>
            <person name="Jiang J."/>
            <person name="Leong S.A."/>
            <person name="Iwama H."/>
            <person name="Gojobori T."/>
            <person name="Itoh T."/>
            <person name="Niimura Y."/>
            <person name="Fujii Y."/>
            <person name="Habara T."/>
            <person name="Sakai H."/>
            <person name="Sato Y."/>
            <person name="Wilson G."/>
            <person name="Kumar K."/>
            <person name="McCouch S."/>
            <person name="Juretic N."/>
            <person name="Hoen D."/>
            <person name="Wright S."/>
            <person name="Bruskiewich R."/>
            <person name="Bureau T."/>
            <person name="Miyao A."/>
            <person name="Hirochika H."/>
            <person name="Nishikawa T."/>
            <person name="Kadowaki K."/>
            <person name="Sugiura M."/>
            <person name="Burr B."/>
            <person name="Sasaki T."/>
        </authorList>
    </citation>
    <scope>NUCLEOTIDE SEQUENCE [LARGE SCALE GENOMIC DNA]</scope>
    <source>
        <strain evidence="3">cv. Nipponbare</strain>
    </source>
</reference>
<evidence type="ECO:0000256" key="1">
    <source>
        <dbReference type="SAM" id="MobiDB-lite"/>
    </source>
</evidence>
<dbReference type="PaxDb" id="39947-A0A0P0WTW4"/>
<sequence length="107" mass="11720">MTRRVHGPRHNDEAGMRRCGGGKGGLEEKRLATGNGAHSRLRDPFHLTSLLTMALLLINIHREHKTLILCALSSFGDSKLLGPCRATSPPNQPRQGSSLATQEDSRR</sequence>
<feature type="region of interest" description="Disordered" evidence="1">
    <location>
        <begin position="1"/>
        <end position="40"/>
    </location>
</feature>
<proteinExistence type="predicted"/>
<reference evidence="2 3" key="3">
    <citation type="journal article" date="2013" name="Rice">
        <title>Improvement of the Oryza sativa Nipponbare reference genome using next generation sequence and optical map data.</title>
        <authorList>
            <person name="Kawahara Y."/>
            <person name="de la Bastide M."/>
            <person name="Hamilton J.P."/>
            <person name="Kanamori H."/>
            <person name="McCombie W.R."/>
            <person name="Ouyang S."/>
            <person name="Schwartz D.C."/>
            <person name="Tanaka T."/>
            <person name="Wu J."/>
            <person name="Zhou S."/>
            <person name="Childs K.L."/>
            <person name="Davidson R.M."/>
            <person name="Lin H."/>
            <person name="Quesada-Ocampo L."/>
            <person name="Vaillancourt B."/>
            <person name="Sakai H."/>
            <person name="Lee S.S."/>
            <person name="Kim J."/>
            <person name="Numa H."/>
            <person name="Itoh T."/>
            <person name="Buell C.R."/>
            <person name="Matsumoto T."/>
        </authorList>
    </citation>
    <scope>NUCLEOTIDE SEQUENCE [LARGE SCALE GENOMIC DNA]</scope>
    <source>
        <strain evidence="3">cv. Nipponbare</strain>
    </source>
</reference>
<dbReference type="Proteomes" id="UP000059680">
    <property type="component" value="Chromosome 6"/>
</dbReference>
<dbReference type="EMBL" id="AP014962">
    <property type="protein sequence ID" value="BAS96525.1"/>
    <property type="molecule type" value="Genomic_DNA"/>
</dbReference>
<gene>
    <name evidence="2" type="ordered locus">Os06g0186950</name>
    <name evidence="2" type="ORF">OSNPB_060186950</name>
</gene>
<accession>A0A0P0WTW4</accession>
<dbReference type="InParanoid" id="A0A0P0WTW4"/>
<name>A0A0P0WTW4_ORYSJ</name>
<feature type="compositionally biased region" description="Polar residues" evidence="1">
    <location>
        <begin position="93"/>
        <end position="107"/>
    </location>
</feature>
<reference evidence="2 3" key="2">
    <citation type="journal article" date="2013" name="Plant Cell Physiol.">
        <title>Rice Annotation Project Database (RAP-DB): an integrative and interactive database for rice genomics.</title>
        <authorList>
            <person name="Sakai H."/>
            <person name="Lee S.S."/>
            <person name="Tanaka T."/>
            <person name="Numa H."/>
            <person name="Kim J."/>
            <person name="Kawahara Y."/>
            <person name="Wakimoto H."/>
            <person name="Yang C.C."/>
            <person name="Iwamoto M."/>
            <person name="Abe T."/>
            <person name="Yamada Y."/>
            <person name="Muto A."/>
            <person name="Inokuchi H."/>
            <person name="Ikemura T."/>
            <person name="Matsumoto T."/>
            <person name="Sasaki T."/>
            <person name="Itoh T."/>
        </authorList>
    </citation>
    <scope>NUCLEOTIDE SEQUENCE [LARGE SCALE GENOMIC DNA]</scope>
    <source>
        <strain evidence="3">cv. Nipponbare</strain>
    </source>
</reference>
<dbReference type="AlphaFoldDB" id="A0A0P0WTW4"/>
<feature type="region of interest" description="Disordered" evidence="1">
    <location>
        <begin position="81"/>
        <end position="107"/>
    </location>
</feature>
<organism evidence="2 3">
    <name type="scientific">Oryza sativa subsp. japonica</name>
    <name type="common">Rice</name>
    <dbReference type="NCBI Taxonomy" id="39947"/>
    <lineage>
        <taxon>Eukaryota</taxon>
        <taxon>Viridiplantae</taxon>
        <taxon>Streptophyta</taxon>
        <taxon>Embryophyta</taxon>
        <taxon>Tracheophyta</taxon>
        <taxon>Spermatophyta</taxon>
        <taxon>Magnoliopsida</taxon>
        <taxon>Liliopsida</taxon>
        <taxon>Poales</taxon>
        <taxon>Poaceae</taxon>
        <taxon>BOP clade</taxon>
        <taxon>Oryzoideae</taxon>
        <taxon>Oryzeae</taxon>
        <taxon>Oryzinae</taxon>
        <taxon>Oryza</taxon>
        <taxon>Oryza sativa</taxon>
    </lineage>
</organism>
<evidence type="ECO:0000313" key="2">
    <source>
        <dbReference type="EMBL" id="BAS96525.1"/>
    </source>
</evidence>
<evidence type="ECO:0000313" key="3">
    <source>
        <dbReference type="Proteomes" id="UP000059680"/>
    </source>
</evidence>
<keyword evidence="3" id="KW-1185">Reference proteome</keyword>
<protein>
    <submittedName>
        <fullName evidence="2">Os06g0186950 protein</fullName>
    </submittedName>
</protein>